<organism evidence="1 2">
    <name type="scientific">Stylophora pistillata</name>
    <name type="common">Smooth cauliflower coral</name>
    <dbReference type="NCBI Taxonomy" id="50429"/>
    <lineage>
        <taxon>Eukaryota</taxon>
        <taxon>Metazoa</taxon>
        <taxon>Cnidaria</taxon>
        <taxon>Anthozoa</taxon>
        <taxon>Hexacorallia</taxon>
        <taxon>Scleractinia</taxon>
        <taxon>Astrocoeniina</taxon>
        <taxon>Pocilloporidae</taxon>
        <taxon>Stylophora</taxon>
    </lineage>
</organism>
<gene>
    <name evidence="1" type="ORF">AWC38_SpisGene25848</name>
</gene>
<protein>
    <submittedName>
        <fullName evidence="1">Uncharacterized protein</fullName>
    </submittedName>
</protein>
<name>A0A2B4RDU8_STYPI</name>
<dbReference type="AlphaFoldDB" id="A0A2B4RDU8"/>
<keyword evidence="2" id="KW-1185">Reference proteome</keyword>
<comment type="caution">
    <text evidence="1">The sequence shown here is derived from an EMBL/GenBank/DDBJ whole genome shotgun (WGS) entry which is preliminary data.</text>
</comment>
<sequence>MKVSRAKFFMVVFLSSIDVIISGSVLISRLISQPKDPQTWKKVNDSFVVPSSACYQGRIGTGSNYCNESCTKDDSKEQYSCDCPWKSATVTYVNNTWICLENKMVRKKLGCANNTLFHYEREWHDLYTLSTQPRWGRKTALYDEEASCVLNTSSSWVIGCHGEKTPVDNLTNRTKEIFVFGWSNKSKAYYIKVVDPIAILWGRIINLGVSCSQPPPDSKEDCLLFKLEGNITCPVEYSVGSTLSPVTSSLELTSSLTTKVTEETIYPTQSKVTNETIYPTQV</sequence>
<dbReference type="Proteomes" id="UP000225706">
    <property type="component" value="Unassembled WGS sequence"/>
</dbReference>
<dbReference type="EMBL" id="LSMT01000763">
    <property type="protein sequence ID" value="PFX14548.1"/>
    <property type="molecule type" value="Genomic_DNA"/>
</dbReference>
<accession>A0A2B4RDU8</accession>
<evidence type="ECO:0000313" key="2">
    <source>
        <dbReference type="Proteomes" id="UP000225706"/>
    </source>
</evidence>
<reference evidence="2" key="1">
    <citation type="journal article" date="2017" name="bioRxiv">
        <title>Comparative analysis of the genomes of Stylophora pistillata and Acropora digitifera provides evidence for extensive differences between species of corals.</title>
        <authorList>
            <person name="Voolstra C.R."/>
            <person name="Li Y."/>
            <person name="Liew Y.J."/>
            <person name="Baumgarten S."/>
            <person name="Zoccola D."/>
            <person name="Flot J.-F."/>
            <person name="Tambutte S."/>
            <person name="Allemand D."/>
            <person name="Aranda M."/>
        </authorList>
    </citation>
    <scope>NUCLEOTIDE SEQUENCE [LARGE SCALE GENOMIC DNA]</scope>
</reference>
<dbReference type="OrthoDB" id="5982814at2759"/>
<proteinExistence type="predicted"/>
<evidence type="ECO:0000313" key="1">
    <source>
        <dbReference type="EMBL" id="PFX14548.1"/>
    </source>
</evidence>